<dbReference type="SUPFAM" id="SSF56059">
    <property type="entry name" value="Glutathione synthetase ATP-binding domain-like"/>
    <property type="match status" value="1"/>
</dbReference>
<protein>
    <submittedName>
        <fullName evidence="12">Alpha-L-glutamate ligases, RimK family protein, ribosomal protein S6 modification protein</fullName>
    </submittedName>
</protein>
<dbReference type="PROSITE" id="PS50975">
    <property type="entry name" value="ATP_GRASP"/>
    <property type="match status" value="1"/>
</dbReference>
<keyword evidence="6 10" id="KW-0067">ATP-binding</keyword>
<dbReference type="InterPro" id="IPR011761">
    <property type="entry name" value="ATP-grasp"/>
</dbReference>
<dbReference type="Gene3D" id="3.30.1490.20">
    <property type="entry name" value="ATP-grasp fold, A domain"/>
    <property type="match status" value="1"/>
</dbReference>
<evidence type="ECO:0000256" key="5">
    <source>
        <dbReference type="ARBA" id="ARBA00022741"/>
    </source>
</evidence>
<dbReference type="Gene3D" id="3.40.50.20">
    <property type="match status" value="1"/>
</dbReference>
<evidence type="ECO:0000256" key="1">
    <source>
        <dbReference type="ARBA" id="ARBA00001936"/>
    </source>
</evidence>
<dbReference type="Pfam" id="PF18030">
    <property type="entry name" value="Rimk_N"/>
    <property type="match status" value="1"/>
</dbReference>
<dbReference type="PANTHER" id="PTHR21621">
    <property type="entry name" value="RIBOSOMAL PROTEIN S6 MODIFICATION PROTEIN"/>
    <property type="match status" value="1"/>
</dbReference>
<sequence>MRIGILSFVAGPKKLAIGTKRIIREAKSRGHKVKVFYSPYVGLEFGNGKKITYQGIAIDPKKYDVIVVRPGFTQDPSINASIIKQFQLAGFYVLNGYIGVFRAKNKIRTLQMLDHFGVPVPKTLVVRDPQLLAQASEEFLFPVIIKVIFGTHGKGVFIAESKRSLKPIVEYLIAKEKGPVSLQEYIQEAKGCDLRVFVLGKKVVATMMRVAKSGEFRANFHQGGSVQVADLSDEEKRIAIKASQVMGLDISGVDILRTHKGPKVIEVNSNPGIEGISKGSGVDVAAKIVTFIEHRVEKYGVRRKRPLPKRLMKE</sequence>
<keyword evidence="3 12" id="KW-0436">Ligase</keyword>
<proteinExistence type="predicted"/>
<dbReference type="GO" id="GO:0018169">
    <property type="term" value="F:ribosomal S6-glutamic acid ligase activity"/>
    <property type="evidence" value="ECO:0007669"/>
    <property type="project" value="TreeGrafter"/>
</dbReference>
<keyword evidence="5 10" id="KW-0547">Nucleotide-binding</keyword>
<dbReference type="GO" id="GO:0009432">
    <property type="term" value="P:SOS response"/>
    <property type="evidence" value="ECO:0007669"/>
    <property type="project" value="TreeGrafter"/>
</dbReference>
<evidence type="ECO:0000256" key="8">
    <source>
        <dbReference type="ARBA" id="ARBA00022917"/>
    </source>
</evidence>
<keyword evidence="4" id="KW-0479">Metal-binding</keyword>
<evidence type="ECO:0000256" key="9">
    <source>
        <dbReference type="ARBA" id="ARBA00023211"/>
    </source>
</evidence>
<dbReference type="GO" id="GO:0005737">
    <property type="term" value="C:cytoplasm"/>
    <property type="evidence" value="ECO:0007669"/>
    <property type="project" value="TreeGrafter"/>
</dbReference>
<dbReference type="GO" id="GO:0005524">
    <property type="term" value="F:ATP binding"/>
    <property type="evidence" value="ECO:0007669"/>
    <property type="project" value="UniProtKB-UniRule"/>
</dbReference>
<accession>A0A0G0XQ77</accession>
<evidence type="ECO:0000313" key="13">
    <source>
        <dbReference type="Proteomes" id="UP000033930"/>
    </source>
</evidence>
<dbReference type="Pfam" id="PF08443">
    <property type="entry name" value="RimK"/>
    <property type="match status" value="1"/>
</dbReference>
<gene>
    <name evidence="12" type="ORF">UU50_C0012G0043</name>
</gene>
<evidence type="ECO:0000256" key="3">
    <source>
        <dbReference type="ARBA" id="ARBA00022598"/>
    </source>
</evidence>
<dbReference type="InterPro" id="IPR013651">
    <property type="entry name" value="ATP-grasp_RimK-type"/>
</dbReference>
<dbReference type="Proteomes" id="UP000033930">
    <property type="component" value="Unassembled WGS sequence"/>
</dbReference>
<evidence type="ECO:0000256" key="10">
    <source>
        <dbReference type="PROSITE-ProRule" id="PRU00409"/>
    </source>
</evidence>
<dbReference type="AlphaFoldDB" id="A0A0G0XQ77"/>
<evidence type="ECO:0000256" key="6">
    <source>
        <dbReference type="ARBA" id="ARBA00022840"/>
    </source>
</evidence>
<keyword evidence="7" id="KW-0460">Magnesium</keyword>
<dbReference type="InterPro" id="IPR013815">
    <property type="entry name" value="ATP_grasp_subdomain_1"/>
</dbReference>
<dbReference type="EMBL" id="LCAW01000012">
    <property type="protein sequence ID" value="KKR98995.1"/>
    <property type="molecule type" value="Genomic_DNA"/>
</dbReference>
<dbReference type="InterPro" id="IPR004666">
    <property type="entry name" value="Rp_bS6_RimK/Lys_biosynth_LsyX"/>
</dbReference>
<evidence type="ECO:0000256" key="2">
    <source>
        <dbReference type="ARBA" id="ARBA00001946"/>
    </source>
</evidence>
<evidence type="ECO:0000256" key="4">
    <source>
        <dbReference type="ARBA" id="ARBA00022723"/>
    </source>
</evidence>
<comment type="cofactor">
    <cofactor evidence="1">
        <name>Mn(2+)</name>
        <dbReference type="ChEBI" id="CHEBI:29035"/>
    </cofactor>
</comment>
<dbReference type="Gene3D" id="3.30.470.20">
    <property type="entry name" value="ATP-grasp fold, B domain"/>
    <property type="match status" value="1"/>
</dbReference>
<keyword evidence="8" id="KW-0648">Protein biosynthesis</keyword>
<evidence type="ECO:0000313" key="12">
    <source>
        <dbReference type="EMBL" id="KKR98995.1"/>
    </source>
</evidence>
<dbReference type="PANTHER" id="PTHR21621:SF0">
    <property type="entry name" value="BETA-CITRYLGLUTAMATE SYNTHASE B-RELATED"/>
    <property type="match status" value="1"/>
</dbReference>
<evidence type="ECO:0000256" key="7">
    <source>
        <dbReference type="ARBA" id="ARBA00022842"/>
    </source>
</evidence>
<organism evidence="12 13">
    <name type="scientific">Candidatus Uhrbacteria bacterium GW2011_GWC1_41_20</name>
    <dbReference type="NCBI Taxonomy" id="1618983"/>
    <lineage>
        <taxon>Bacteria</taxon>
        <taxon>Candidatus Uhriibacteriota</taxon>
    </lineage>
</organism>
<name>A0A0G0XQ77_9BACT</name>
<reference evidence="12 13" key="1">
    <citation type="journal article" date="2015" name="Nature">
        <title>rRNA introns, odd ribosomes, and small enigmatic genomes across a large radiation of phyla.</title>
        <authorList>
            <person name="Brown C.T."/>
            <person name="Hug L.A."/>
            <person name="Thomas B.C."/>
            <person name="Sharon I."/>
            <person name="Castelle C.J."/>
            <person name="Singh A."/>
            <person name="Wilkins M.J."/>
            <person name="Williams K.H."/>
            <person name="Banfield J.F."/>
        </authorList>
    </citation>
    <scope>NUCLEOTIDE SEQUENCE [LARGE SCALE GENOMIC DNA]</scope>
</reference>
<feature type="domain" description="ATP-grasp" evidence="11">
    <location>
        <begin position="110"/>
        <end position="293"/>
    </location>
</feature>
<keyword evidence="9" id="KW-0464">Manganese</keyword>
<dbReference type="InterPro" id="IPR041107">
    <property type="entry name" value="Rimk_N"/>
</dbReference>
<comment type="caution">
    <text evidence="12">The sequence shown here is derived from an EMBL/GenBank/DDBJ whole genome shotgun (WGS) entry which is preliminary data.</text>
</comment>
<evidence type="ECO:0000259" key="11">
    <source>
        <dbReference type="PROSITE" id="PS50975"/>
    </source>
</evidence>
<comment type="cofactor">
    <cofactor evidence="2">
        <name>Mg(2+)</name>
        <dbReference type="ChEBI" id="CHEBI:18420"/>
    </cofactor>
</comment>
<dbReference type="NCBIfam" id="TIGR00768">
    <property type="entry name" value="rimK_fam"/>
    <property type="match status" value="1"/>
</dbReference>
<dbReference type="GO" id="GO:0046872">
    <property type="term" value="F:metal ion binding"/>
    <property type="evidence" value="ECO:0007669"/>
    <property type="project" value="UniProtKB-KW"/>
</dbReference>
<dbReference type="GO" id="GO:0006412">
    <property type="term" value="P:translation"/>
    <property type="evidence" value="ECO:0007669"/>
    <property type="project" value="UniProtKB-KW"/>
</dbReference>